<evidence type="ECO:0000313" key="2">
    <source>
        <dbReference type="Proteomes" id="UP000001918"/>
    </source>
</evidence>
<evidence type="ECO:0000313" key="1">
    <source>
        <dbReference type="EMBL" id="ACY95657.1"/>
    </source>
</evidence>
<proteinExistence type="predicted"/>
<gene>
    <name evidence="1" type="ordered locus">Tcur_0049</name>
</gene>
<name>D1ADE7_THECD</name>
<dbReference type="Proteomes" id="UP000001918">
    <property type="component" value="Chromosome"/>
</dbReference>
<sequence length="120" mass="13069">MPGRSGRHARRAALHGVDLHVVAGAEGSASDPRVTHLEALRLCLEKDGDGFGASLVRAWHGPVVLRVIYPHSVRPPEDIACDFTDGEWWFVWSDGRTIGPADDPEGVARAIVTDPWREPA</sequence>
<dbReference type="KEGG" id="tcu:Tcur_0049"/>
<keyword evidence="2" id="KW-1185">Reference proteome</keyword>
<dbReference type="HOGENOM" id="CLU_2048610_0_0_11"/>
<dbReference type="AlphaFoldDB" id="D1ADE7"/>
<dbReference type="EMBL" id="CP001738">
    <property type="protein sequence ID" value="ACY95657.1"/>
    <property type="molecule type" value="Genomic_DNA"/>
</dbReference>
<organism evidence="1 2">
    <name type="scientific">Thermomonospora curvata (strain ATCC 19995 / DSM 43183 / JCM 3096 / KCTC 9072 / NBRC 15933 / NCIMB 10081 / Henssen B9)</name>
    <dbReference type="NCBI Taxonomy" id="471852"/>
    <lineage>
        <taxon>Bacteria</taxon>
        <taxon>Bacillati</taxon>
        <taxon>Actinomycetota</taxon>
        <taxon>Actinomycetes</taxon>
        <taxon>Streptosporangiales</taxon>
        <taxon>Thermomonosporaceae</taxon>
        <taxon>Thermomonospora</taxon>
    </lineage>
</organism>
<accession>D1ADE7</accession>
<reference evidence="1 2" key="1">
    <citation type="journal article" date="2011" name="Stand. Genomic Sci.">
        <title>Complete genome sequence of Thermomonospora curvata type strain (B9).</title>
        <authorList>
            <person name="Chertkov O."/>
            <person name="Sikorski J."/>
            <person name="Nolan M."/>
            <person name="Lapidus A."/>
            <person name="Lucas S."/>
            <person name="Del Rio T.G."/>
            <person name="Tice H."/>
            <person name="Cheng J.F."/>
            <person name="Goodwin L."/>
            <person name="Pitluck S."/>
            <person name="Liolios K."/>
            <person name="Ivanova N."/>
            <person name="Mavromatis K."/>
            <person name="Mikhailova N."/>
            <person name="Ovchinnikova G."/>
            <person name="Pati A."/>
            <person name="Chen A."/>
            <person name="Palaniappan K."/>
            <person name="Djao O.D."/>
            <person name="Land M."/>
            <person name="Hauser L."/>
            <person name="Chang Y.J."/>
            <person name="Jeffries C.D."/>
            <person name="Brettin T."/>
            <person name="Han C."/>
            <person name="Detter J.C."/>
            <person name="Rohde M."/>
            <person name="Goker M."/>
            <person name="Woyke T."/>
            <person name="Bristow J."/>
            <person name="Eisen J.A."/>
            <person name="Markowitz V."/>
            <person name="Hugenholtz P."/>
            <person name="Klenk H.P."/>
            <person name="Kyrpides N.C."/>
        </authorList>
    </citation>
    <scope>NUCLEOTIDE SEQUENCE [LARGE SCALE GENOMIC DNA]</scope>
    <source>
        <strain evidence="2">ATCC 19995 / DSM 43183 / JCM 3096 / KCTC 9072 / NBRC 15933 / NCIMB 10081 / Henssen B9</strain>
    </source>
</reference>
<dbReference type="STRING" id="471852.Tcur_0049"/>
<protein>
    <submittedName>
        <fullName evidence="1">Uncharacterized protein</fullName>
    </submittedName>
</protein>